<dbReference type="InterPro" id="IPR050836">
    <property type="entry name" value="SDS22/Internalin_LRR"/>
</dbReference>
<evidence type="ECO:0000256" key="1">
    <source>
        <dbReference type="ARBA" id="ARBA00022614"/>
    </source>
</evidence>
<keyword evidence="4" id="KW-1185">Reference proteome</keyword>
<dbReference type="PANTHER" id="PTHR46652">
    <property type="entry name" value="LEUCINE-RICH REPEAT AND IQ DOMAIN-CONTAINING PROTEIN 1-RELATED"/>
    <property type="match status" value="1"/>
</dbReference>
<proteinExistence type="predicted"/>
<accession>A0ABP1HZ65</accession>
<gene>
    <name evidence="3" type="ORF">HINF_LOCUS19475</name>
</gene>
<keyword evidence="2" id="KW-0677">Repeat</keyword>
<dbReference type="Gene3D" id="3.80.10.10">
    <property type="entry name" value="Ribonuclease Inhibitor"/>
    <property type="match status" value="2"/>
</dbReference>
<dbReference type="Pfam" id="PF12799">
    <property type="entry name" value="LRR_4"/>
    <property type="match status" value="1"/>
</dbReference>
<comment type="caution">
    <text evidence="3">The sequence shown here is derived from an EMBL/GenBank/DDBJ whole genome shotgun (WGS) entry which is preliminary data.</text>
</comment>
<dbReference type="EMBL" id="CAXDID020000051">
    <property type="protein sequence ID" value="CAL6005549.1"/>
    <property type="molecule type" value="Genomic_DNA"/>
</dbReference>
<evidence type="ECO:0000313" key="4">
    <source>
        <dbReference type="Proteomes" id="UP001642409"/>
    </source>
</evidence>
<dbReference type="Pfam" id="PF13516">
    <property type="entry name" value="LRR_6"/>
    <property type="match status" value="1"/>
</dbReference>
<dbReference type="Proteomes" id="UP001642409">
    <property type="component" value="Unassembled WGS sequence"/>
</dbReference>
<protein>
    <submittedName>
        <fullName evidence="3">T9SS_type A sorting domain-containing protein</fullName>
    </submittedName>
</protein>
<dbReference type="InterPro" id="IPR025875">
    <property type="entry name" value="Leu-rich_rpt_4"/>
</dbReference>
<keyword evidence="1" id="KW-0433">Leucine-rich repeat</keyword>
<sequence>MQSETQTDYLNLKYESLTKLTHSNITKLIAESCSVEQPFQSETIQHLELRNCCFSSASDLILNQCVILNLNYNKIKDIQIQAPLTELSIECNLFSSANFLKNLSQLTVLNLAWNQFTDISSITHLQYLLDLNLSFNSDVNIEPLKYLKQLRQLNLSDCNVKSIAALIELPNLQFLDVSGNFYMDYTMLQHMKQLTRLHATRNNIQDVTYLQNLNLVELDLSENYEITNIHPLQYIASLTILSLRNCSLFEISALIPLKRLEELDIAGNQIVHISALKYLPLKTVDIGGNFIKNFDVFKTLDQVQYQTNQREPEQKRLKFAHKMKVIGEKITVLRESKRKCAQYIINQRINEGKVKALLQSQMVNYVSATNQIVSLFQRITYTE</sequence>
<dbReference type="PROSITE" id="PS51450">
    <property type="entry name" value="LRR"/>
    <property type="match status" value="3"/>
</dbReference>
<dbReference type="SUPFAM" id="SSF52058">
    <property type="entry name" value="L domain-like"/>
    <property type="match status" value="1"/>
</dbReference>
<dbReference type="InterPro" id="IPR032675">
    <property type="entry name" value="LRR_dom_sf"/>
</dbReference>
<dbReference type="PANTHER" id="PTHR46652:SF3">
    <property type="entry name" value="LEUCINE-RICH REPEAT-CONTAINING PROTEIN 9"/>
    <property type="match status" value="1"/>
</dbReference>
<organism evidence="3 4">
    <name type="scientific">Hexamita inflata</name>
    <dbReference type="NCBI Taxonomy" id="28002"/>
    <lineage>
        <taxon>Eukaryota</taxon>
        <taxon>Metamonada</taxon>
        <taxon>Diplomonadida</taxon>
        <taxon>Hexamitidae</taxon>
        <taxon>Hexamitinae</taxon>
        <taxon>Hexamita</taxon>
    </lineage>
</organism>
<evidence type="ECO:0000256" key="2">
    <source>
        <dbReference type="ARBA" id="ARBA00022737"/>
    </source>
</evidence>
<dbReference type="InterPro" id="IPR001611">
    <property type="entry name" value="Leu-rich_rpt"/>
</dbReference>
<reference evidence="3 4" key="1">
    <citation type="submission" date="2024-07" db="EMBL/GenBank/DDBJ databases">
        <authorList>
            <person name="Akdeniz Z."/>
        </authorList>
    </citation>
    <scope>NUCLEOTIDE SEQUENCE [LARGE SCALE GENOMIC DNA]</scope>
</reference>
<name>A0ABP1HZ65_9EUKA</name>
<evidence type="ECO:0000313" key="3">
    <source>
        <dbReference type="EMBL" id="CAL6005549.1"/>
    </source>
</evidence>